<proteinExistence type="predicted"/>
<protein>
    <submittedName>
        <fullName evidence="2">Uncharacterized protein</fullName>
    </submittedName>
</protein>
<dbReference type="AlphaFoldDB" id="A0A450XYS0"/>
<dbReference type="EMBL" id="CAADGH010000059">
    <property type="protein sequence ID" value="VFK76494.1"/>
    <property type="molecule type" value="Genomic_DNA"/>
</dbReference>
<organism evidence="2">
    <name type="scientific">Candidatus Kentrum sp. MB</name>
    <dbReference type="NCBI Taxonomy" id="2138164"/>
    <lineage>
        <taxon>Bacteria</taxon>
        <taxon>Pseudomonadati</taxon>
        <taxon>Pseudomonadota</taxon>
        <taxon>Gammaproteobacteria</taxon>
        <taxon>Candidatus Kentrum</taxon>
    </lineage>
</organism>
<dbReference type="EMBL" id="CAADFO010000071">
    <property type="protein sequence ID" value="VFK30821.1"/>
    <property type="molecule type" value="Genomic_DNA"/>
</dbReference>
<evidence type="ECO:0000313" key="2">
    <source>
        <dbReference type="EMBL" id="VFK34393.1"/>
    </source>
</evidence>
<dbReference type="EMBL" id="CAADFQ010000070">
    <property type="protein sequence ID" value="VFK34393.1"/>
    <property type="molecule type" value="Genomic_DNA"/>
</dbReference>
<accession>A0A450XYS0</accession>
<name>A0A450XYS0_9GAMM</name>
<reference evidence="2" key="1">
    <citation type="submission" date="2019-02" db="EMBL/GenBank/DDBJ databases">
        <authorList>
            <person name="Gruber-Vodicka R. H."/>
            <person name="Seah K. B. B."/>
        </authorList>
    </citation>
    <scope>NUCLEOTIDE SEQUENCE</scope>
    <source>
        <strain evidence="1">BECK_BZ197</strain>
        <strain evidence="3">BECK_BZ198</strain>
        <strain evidence="2">BECK_BZ199</strain>
    </source>
</reference>
<evidence type="ECO:0000313" key="3">
    <source>
        <dbReference type="EMBL" id="VFK76494.1"/>
    </source>
</evidence>
<evidence type="ECO:0000313" key="1">
    <source>
        <dbReference type="EMBL" id="VFK30821.1"/>
    </source>
</evidence>
<gene>
    <name evidence="1" type="ORF">BECKMB1821G_GA0114241_10711</name>
    <name evidence="3" type="ORF">BECKMB1821H_GA0114242_105914</name>
    <name evidence="2" type="ORF">BECKMB1821I_GA0114274_107014</name>
</gene>
<sequence>MMVNFSSFSFGISDTLEFVFAASDLIEAGWDAARWNRDSHGTGHTFAQFRSIYDIRLEELKRATERNHVRQCR</sequence>